<organism evidence="1 2">
    <name type="scientific">Marinobacter fuscus</name>
    <dbReference type="NCBI Taxonomy" id="2109942"/>
    <lineage>
        <taxon>Bacteria</taxon>
        <taxon>Pseudomonadati</taxon>
        <taxon>Pseudomonadota</taxon>
        <taxon>Gammaproteobacteria</taxon>
        <taxon>Pseudomonadales</taxon>
        <taxon>Marinobacteraceae</taxon>
        <taxon>Marinobacter</taxon>
    </lineage>
</organism>
<proteinExistence type="predicted"/>
<protein>
    <submittedName>
        <fullName evidence="1">Uncharacterized protein</fullName>
    </submittedName>
</protein>
<accession>A0A2T1K7E4</accession>
<sequence>MNASHSSPATMPWHLQKRLQEYARSLKLAEIIYTDATGQVCVVHGIVREVLSRAGRDFLILEKGQMVAADHIIMIDGERLTKA</sequence>
<evidence type="ECO:0000313" key="1">
    <source>
        <dbReference type="EMBL" id="PSF06074.1"/>
    </source>
</evidence>
<dbReference type="EMBL" id="PXNP01000085">
    <property type="protein sequence ID" value="PSF06074.1"/>
    <property type="molecule type" value="Genomic_DNA"/>
</dbReference>
<dbReference type="Proteomes" id="UP000239866">
    <property type="component" value="Unassembled WGS sequence"/>
</dbReference>
<dbReference type="AlphaFoldDB" id="A0A2T1K7E4"/>
<gene>
    <name evidence="1" type="ORF">C7H09_12110</name>
</gene>
<name>A0A2T1K7E4_9GAMM</name>
<keyword evidence="2" id="KW-1185">Reference proteome</keyword>
<dbReference type="RefSeq" id="WP_106762996.1">
    <property type="nucleotide sequence ID" value="NZ_PXNP01000085.1"/>
</dbReference>
<dbReference type="OrthoDB" id="5344363at2"/>
<reference evidence="1 2" key="1">
    <citation type="submission" date="2018-03" db="EMBL/GenBank/DDBJ databases">
        <title>Marinobacter brunus sp. nov., a marine bacterium of Gamma-proteobacteria isolated from the surface seawater of the South China Sea.</title>
        <authorList>
            <person name="Cheng H."/>
            <person name="Wu Y.-H."/>
            <person name="Xamxidin M."/>
            <person name="Xu X.-W."/>
        </authorList>
    </citation>
    <scope>NUCLEOTIDE SEQUENCE [LARGE SCALE GENOMIC DNA]</scope>
    <source>
        <strain evidence="1 2">NH169-3</strain>
    </source>
</reference>
<comment type="caution">
    <text evidence="1">The sequence shown here is derived from an EMBL/GenBank/DDBJ whole genome shotgun (WGS) entry which is preliminary data.</text>
</comment>
<evidence type="ECO:0000313" key="2">
    <source>
        <dbReference type="Proteomes" id="UP000239866"/>
    </source>
</evidence>